<dbReference type="InterPro" id="IPR001509">
    <property type="entry name" value="Epimerase_deHydtase"/>
</dbReference>
<protein>
    <recommendedName>
        <fullName evidence="1">NAD-dependent epimerase/dehydratase domain-containing protein</fullName>
    </recommendedName>
</protein>
<dbReference type="InterPro" id="IPR051593">
    <property type="entry name" value="Ergosterol_Biosynth_ERG27"/>
</dbReference>
<evidence type="ECO:0000259" key="1">
    <source>
        <dbReference type="Pfam" id="PF01370"/>
    </source>
</evidence>
<organism evidence="2 3">
    <name type="scientific">Apodospora peruviana</name>
    <dbReference type="NCBI Taxonomy" id="516989"/>
    <lineage>
        <taxon>Eukaryota</taxon>
        <taxon>Fungi</taxon>
        <taxon>Dikarya</taxon>
        <taxon>Ascomycota</taxon>
        <taxon>Pezizomycotina</taxon>
        <taxon>Sordariomycetes</taxon>
        <taxon>Sordariomycetidae</taxon>
        <taxon>Sordariales</taxon>
        <taxon>Lasiosphaeriaceae</taxon>
        <taxon>Apodospora</taxon>
    </lineage>
</organism>
<keyword evidence="3" id="KW-1185">Reference proteome</keyword>
<accession>A0AAE0M0A6</accession>
<dbReference type="GO" id="GO:0005811">
    <property type="term" value="C:lipid droplet"/>
    <property type="evidence" value="ECO:0007669"/>
    <property type="project" value="TreeGrafter"/>
</dbReference>
<dbReference type="AlphaFoldDB" id="A0AAE0M0A6"/>
<comment type="caution">
    <text evidence="2">The sequence shown here is derived from an EMBL/GenBank/DDBJ whole genome shotgun (WGS) entry which is preliminary data.</text>
</comment>
<dbReference type="GO" id="GO:0000253">
    <property type="term" value="F:3-beta-hydroxysteroid 3-dehydrogenase (NADP+) activity"/>
    <property type="evidence" value="ECO:0007669"/>
    <property type="project" value="TreeGrafter"/>
</dbReference>
<dbReference type="Gene3D" id="3.40.50.720">
    <property type="entry name" value="NAD(P)-binding Rossmann-like Domain"/>
    <property type="match status" value="1"/>
</dbReference>
<reference evidence="2" key="1">
    <citation type="journal article" date="2023" name="Mol. Phylogenet. Evol.">
        <title>Genome-scale phylogeny and comparative genomics of the fungal order Sordariales.</title>
        <authorList>
            <person name="Hensen N."/>
            <person name="Bonometti L."/>
            <person name="Westerberg I."/>
            <person name="Brannstrom I.O."/>
            <person name="Guillou S."/>
            <person name="Cros-Aarteil S."/>
            <person name="Calhoun S."/>
            <person name="Haridas S."/>
            <person name="Kuo A."/>
            <person name="Mondo S."/>
            <person name="Pangilinan J."/>
            <person name="Riley R."/>
            <person name="LaButti K."/>
            <person name="Andreopoulos B."/>
            <person name="Lipzen A."/>
            <person name="Chen C."/>
            <person name="Yan M."/>
            <person name="Daum C."/>
            <person name="Ng V."/>
            <person name="Clum A."/>
            <person name="Steindorff A."/>
            <person name="Ohm R.A."/>
            <person name="Martin F."/>
            <person name="Silar P."/>
            <person name="Natvig D.O."/>
            <person name="Lalanne C."/>
            <person name="Gautier V."/>
            <person name="Ament-Velasquez S.L."/>
            <person name="Kruys A."/>
            <person name="Hutchinson M.I."/>
            <person name="Powell A.J."/>
            <person name="Barry K."/>
            <person name="Miller A.N."/>
            <person name="Grigoriev I.V."/>
            <person name="Debuchy R."/>
            <person name="Gladieux P."/>
            <person name="Hiltunen Thoren M."/>
            <person name="Johannesson H."/>
        </authorList>
    </citation>
    <scope>NUCLEOTIDE SEQUENCE</scope>
    <source>
        <strain evidence="2">CBS 118394</strain>
    </source>
</reference>
<dbReference type="PANTHER" id="PTHR43647">
    <property type="entry name" value="DEHYDROGENASE"/>
    <property type="match status" value="1"/>
</dbReference>
<dbReference type="PANTHER" id="PTHR43647:SF4">
    <property type="entry name" value="KETOREDUCTASE (KR) DOMAIN-CONTAINING PROTEIN"/>
    <property type="match status" value="1"/>
</dbReference>
<dbReference type="Pfam" id="PF01370">
    <property type="entry name" value="Epimerase"/>
    <property type="match status" value="1"/>
</dbReference>
<feature type="domain" description="NAD-dependent epimerase/dehydratase" evidence="1">
    <location>
        <begin position="6"/>
        <end position="163"/>
    </location>
</feature>
<dbReference type="GO" id="GO:0005789">
    <property type="term" value="C:endoplasmic reticulum membrane"/>
    <property type="evidence" value="ECO:0007669"/>
    <property type="project" value="TreeGrafter"/>
</dbReference>
<reference evidence="2" key="2">
    <citation type="submission" date="2023-06" db="EMBL/GenBank/DDBJ databases">
        <authorList>
            <consortium name="Lawrence Berkeley National Laboratory"/>
            <person name="Haridas S."/>
            <person name="Hensen N."/>
            <person name="Bonometti L."/>
            <person name="Westerberg I."/>
            <person name="Brannstrom I.O."/>
            <person name="Guillou S."/>
            <person name="Cros-Aarteil S."/>
            <person name="Calhoun S."/>
            <person name="Kuo A."/>
            <person name="Mondo S."/>
            <person name="Pangilinan J."/>
            <person name="Riley R."/>
            <person name="Labutti K."/>
            <person name="Andreopoulos B."/>
            <person name="Lipzen A."/>
            <person name="Chen C."/>
            <person name="Yanf M."/>
            <person name="Daum C."/>
            <person name="Ng V."/>
            <person name="Clum A."/>
            <person name="Steindorff A."/>
            <person name="Ohm R."/>
            <person name="Martin F."/>
            <person name="Silar P."/>
            <person name="Natvig D."/>
            <person name="Lalanne C."/>
            <person name="Gautier V."/>
            <person name="Ament-Velasquez S.L."/>
            <person name="Kruys A."/>
            <person name="Hutchinson M.I."/>
            <person name="Powell A.J."/>
            <person name="Barry K."/>
            <person name="Miller A.N."/>
            <person name="Grigoriev I.V."/>
            <person name="Debuchy R."/>
            <person name="Gladieux P."/>
            <person name="Thoren M.H."/>
            <person name="Johannesson H."/>
        </authorList>
    </citation>
    <scope>NUCLEOTIDE SEQUENCE</scope>
    <source>
        <strain evidence="2">CBS 118394</strain>
    </source>
</reference>
<evidence type="ECO:0000313" key="3">
    <source>
        <dbReference type="Proteomes" id="UP001283341"/>
    </source>
</evidence>
<dbReference type="SUPFAM" id="SSF51735">
    <property type="entry name" value="NAD(P)-binding Rossmann-fold domains"/>
    <property type="match status" value="1"/>
</dbReference>
<name>A0AAE0M0A6_9PEZI</name>
<dbReference type="Proteomes" id="UP001283341">
    <property type="component" value="Unassembled WGS sequence"/>
</dbReference>
<gene>
    <name evidence="2" type="ORF">B0H66DRAFT_504330</name>
</gene>
<evidence type="ECO:0000313" key="2">
    <source>
        <dbReference type="EMBL" id="KAK3314357.1"/>
    </source>
</evidence>
<dbReference type="InterPro" id="IPR036291">
    <property type="entry name" value="NAD(P)-bd_dom_sf"/>
</dbReference>
<dbReference type="EMBL" id="JAUEDM010000007">
    <property type="protein sequence ID" value="KAK3314357.1"/>
    <property type="molecule type" value="Genomic_DNA"/>
</dbReference>
<sequence length="336" mass="36482">MAGGSILITGANGSIAIPLVKYLLTHSPDYTLVLTVRDASSKDVNTNQLREVIAQHPGGAKATVHSLNLFRLAAVHEFAQTITTQISQGVLPPLASIVCNAYYWNLVRPVEFTEEGFEKTFQATHLAHAALVLRLLGSFGPDGGGRVVFFSTDAIFPGKNSLEKITPAIPDDLELLVKPDQDKPVDNLAHGFHRYANAKLAAVMWACALNRHLEKDPKLNKIAAVAVNPGNISDSRALRTNTPGMLVFLSKFVLGPLRPLASFLDPTMRTSAAAAEDVARLATNDAHPGERGYFTLLKRDESPPDTKDEKKQEELWVRTARWAGITGEETALRGGF</sequence>
<dbReference type="GO" id="GO:0005741">
    <property type="term" value="C:mitochondrial outer membrane"/>
    <property type="evidence" value="ECO:0007669"/>
    <property type="project" value="TreeGrafter"/>
</dbReference>
<proteinExistence type="predicted"/>